<evidence type="ECO:0000313" key="2">
    <source>
        <dbReference type="Proteomes" id="UP001359559"/>
    </source>
</evidence>
<dbReference type="AlphaFoldDB" id="A0AAN9EV27"/>
<protein>
    <submittedName>
        <fullName evidence="1">Uncharacterized protein</fullName>
    </submittedName>
</protein>
<dbReference type="EMBL" id="JAYKXN010000008">
    <property type="protein sequence ID" value="KAK7263856.1"/>
    <property type="molecule type" value="Genomic_DNA"/>
</dbReference>
<organism evidence="1 2">
    <name type="scientific">Clitoria ternatea</name>
    <name type="common">Butterfly pea</name>
    <dbReference type="NCBI Taxonomy" id="43366"/>
    <lineage>
        <taxon>Eukaryota</taxon>
        <taxon>Viridiplantae</taxon>
        <taxon>Streptophyta</taxon>
        <taxon>Embryophyta</taxon>
        <taxon>Tracheophyta</taxon>
        <taxon>Spermatophyta</taxon>
        <taxon>Magnoliopsida</taxon>
        <taxon>eudicotyledons</taxon>
        <taxon>Gunneridae</taxon>
        <taxon>Pentapetalae</taxon>
        <taxon>rosids</taxon>
        <taxon>fabids</taxon>
        <taxon>Fabales</taxon>
        <taxon>Fabaceae</taxon>
        <taxon>Papilionoideae</taxon>
        <taxon>50 kb inversion clade</taxon>
        <taxon>NPAAA clade</taxon>
        <taxon>indigoferoid/millettioid clade</taxon>
        <taxon>Phaseoleae</taxon>
        <taxon>Clitoria</taxon>
    </lineage>
</organism>
<proteinExistence type="predicted"/>
<comment type="caution">
    <text evidence="1">The sequence shown here is derived from an EMBL/GenBank/DDBJ whole genome shotgun (WGS) entry which is preliminary data.</text>
</comment>
<evidence type="ECO:0000313" key="1">
    <source>
        <dbReference type="EMBL" id="KAK7263856.1"/>
    </source>
</evidence>
<reference evidence="1 2" key="1">
    <citation type="submission" date="2024-01" db="EMBL/GenBank/DDBJ databases">
        <title>The genomes of 5 underutilized Papilionoideae crops provide insights into root nodulation and disease resistance.</title>
        <authorList>
            <person name="Yuan L."/>
        </authorList>
    </citation>
    <scope>NUCLEOTIDE SEQUENCE [LARGE SCALE GENOMIC DNA]</scope>
    <source>
        <strain evidence="1">LY-2023</strain>
        <tissue evidence="1">Leaf</tissue>
    </source>
</reference>
<keyword evidence="2" id="KW-1185">Reference proteome</keyword>
<name>A0AAN9EV27_CLITE</name>
<gene>
    <name evidence="1" type="ORF">RJT34_31453</name>
</gene>
<accession>A0AAN9EV27</accession>
<dbReference type="Proteomes" id="UP001359559">
    <property type="component" value="Unassembled WGS sequence"/>
</dbReference>
<sequence>MIIINLFLLCRDLILSEFFLWRFIDLHSNVWLLIFPFESLFELMWQLDPGVSCDTFLLSFSVYLVLSELILTYL</sequence>